<evidence type="ECO:0000313" key="1">
    <source>
        <dbReference type="EMBL" id="KAH0877513.1"/>
    </source>
</evidence>
<name>A0ABQ7ZBN9_BRANA</name>
<protein>
    <submittedName>
        <fullName evidence="1">Uncharacterized protein</fullName>
    </submittedName>
</protein>
<sequence length="70" mass="7988">MVLSYRSGLAADVGPSADAESWYARYYPFRNAFLNDHLSYLARTWMTADAMCIAIDKIMRNRISSLKYSA</sequence>
<proteinExistence type="predicted"/>
<reference evidence="1 2" key="1">
    <citation type="submission" date="2021-05" db="EMBL/GenBank/DDBJ databases">
        <title>Genome Assembly of Synthetic Allotetraploid Brassica napus Reveals Homoeologous Exchanges between Subgenomes.</title>
        <authorList>
            <person name="Davis J.T."/>
        </authorList>
    </citation>
    <scope>NUCLEOTIDE SEQUENCE [LARGE SCALE GENOMIC DNA]</scope>
    <source>
        <strain evidence="2">cv. Da-Ae</strain>
        <tissue evidence="1">Seedling</tissue>
    </source>
</reference>
<keyword evidence="2" id="KW-1185">Reference proteome</keyword>
<accession>A0ABQ7ZBN9</accession>
<dbReference type="Proteomes" id="UP000824890">
    <property type="component" value="Unassembled WGS sequence"/>
</dbReference>
<organism evidence="1 2">
    <name type="scientific">Brassica napus</name>
    <name type="common">Rape</name>
    <dbReference type="NCBI Taxonomy" id="3708"/>
    <lineage>
        <taxon>Eukaryota</taxon>
        <taxon>Viridiplantae</taxon>
        <taxon>Streptophyta</taxon>
        <taxon>Embryophyta</taxon>
        <taxon>Tracheophyta</taxon>
        <taxon>Spermatophyta</taxon>
        <taxon>Magnoliopsida</taxon>
        <taxon>eudicotyledons</taxon>
        <taxon>Gunneridae</taxon>
        <taxon>Pentapetalae</taxon>
        <taxon>rosids</taxon>
        <taxon>malvids</taxon>
        <taxon>Brassicales</taxon>
        <taxon>Brassicaceae</taxon>
        <taxon>Brassiceae</taxon>
        <taxon>Brassica</taxon>
    </lineage>
</organism>
<dbReference type="EMBL" id="JAGKQM010000015">
    <property type="protein sequence ID" value="KAH0877513.1"/>
    <property type="molecule type" value="Genomic_DNA"/>
</dbReference>
<evidence type="ECO:0000313" key="2">
    <source>
        <dbReference type="Proteomes" id="UP000824890"/>
    </source>
</evidence>
<gene>
    <name evidence="1" type="ORF">HID58_064907</name>
</gene>
<comment type="caution">
    <text evidence="1">The sequence shown here is derived from an EMBL/GenBank/DDBJ whole genome shotgun (WGS) entry which is preliminary data.</text>
</comment>